<keyword evidence="1" id="KW-0472">Membrane</keyword>
<feature type="transmembrane region" description="Helical" evidence="1">
    <location>
        <begin position="34"/>
        <end position="57"/>
    </location>
</feature>
<keyword evidence="1" id="KW-0812">Transmembrane</keyword>
<sequence length="59" mass="7108">MKLKIKKFIYLVNDLTNILLMKSREEAEIKLKKLHFTLVIVSMFLVLSLILNTYLYYKK</sequence>
<dbReference type="AlphaFoldDB" id="A0A0G0PTT8"/>
<comment type="caution">
    <text evidence="2">The sequence shown here is derived from an EMBL/GenBank/DDBJ whole genome shotgun (WGS) entry which is preliminary data.</text>
</comment>
<accession>A0A0G0PTT8</accession>
<gene>
    <name evidence="2" type="ORF">UT64_C0064G0003</name>
</gene>
<organism evidence="2 3">
    <name type="scientific">Candidatus Falkowbacteria bacterium GW2011_GWF2_39_8</name>
    <dbReference type="NCBI Taxonomy" id="1618642"/>
    <lineage>
        <taxon>Bacteria</taxon>
        <taxon>Candidatus Falkowiibacteriota</taxon>
    </lineage>
</organism>
<name>A0A0G0PTT8_9BACT</name>
<keyword evidence="1" id="KW-1133">Transmembrane helix</keyword>
<protein>
    <submittedName>
        <fullName evidence="2">Uncharacterized protein</fullName>
    </submittedName>
</protein>
<dbReference type="EMBL" id="LBXO01000064">
    <property type="protein sequence ID" value="KKR31323.1"/>
    <property type="molecule type" value="Genomic_DNA"/>
</dbReference>
<proteinExistence type="predicted"/>
<reference evidence="2 3" key="1">
    <citation type="journal article" date="2015" name="Nature">
        <title>rRNA introns, odd ribosomes, and small enigmatic genomes across a large radiation of phyla.</title>
        <authorList>
            <person name="Brown C.T."/>
            <person name="Hug L.A."/>
            <person name="Thomas B.C."/>
            <person name="Sharon I."/>
            <person name="Castelle C.J."/>
            <person name="Singh A."/>
            <person name="Wilkins M.J."/>
            <person name="Williams K.H."/>
            <person name="Banfield J.F."/>
        </authorList>
    </citation>
    <scope>NUCLEOTIDE SEQUENCE [LARGE SCALE GENOMIC DNA]</scope>
</reference>
<dbReference type="Proteomes" id="UP000034137">
    <property type="component" value="Unassembled WGS sequence"/>
</dbReference>
<evidence type="ECO:0000256" key="1">
    <source>
        <dbReference type="SAM" id="Phobius"/>
    </source>
</evidence>
<evidence type="ECO:0000313" key="2">
    <source>
        <dbReference type="EMBL" id="KKR31323.1"/>
    </source>
</evidence>
<evidence type="ECO:0000313" key="3">
    <source>
        <dbReference type="Proteomes" id="UP000034137"/>
    </source>
</evidence>